<organism evidence="3 4">
    <name type="scientific">Effrenium voratum</name>
    <dbReference type="NCBI Taxonomy" id="2562239"/>
    <lineage>
        <taxon>Eukaryota</taxon>
        <taxon>Sar</taxon>
        <taxon>Alveolata</taxon>
        <taxon>Dinophyceae</taxon>
        <taxon>Suessiales</taxon>
        <taxon>Symbiodiniaceae</taxon>
        <taxon>Effrenium</taxon>
    </lineage>
</organism>
<keyword evidence="4" id="KW-1185">Reference proteome</keyword>
<feature type="domain" description="Reverse transcriptase Ty1/copia-type" evidence="2">
    <location>
        <begin position="523"/>
        <end position="634"/>
    </location>
</feature>
<sequence>MSDAQGGSSGDGGNVPRLFGGVGVDVNQLFEDATSGDPQESSRAGVQLGPGGQQAGSSAQSVSGGQQAGAGIDVAQLVESFQQQSQRMAQVLEQLSARMTQNETEMQNRLDAITAQLAQRQANQQNVQPPAPPMAQATVNAQGQGANLLAVVELKDQQEIFQRKARCLLEWTFQLQIIRSGKAIGYRNSIMGFQTKESRLVDIVRAVESELHRFDTMIRGCPLDVGDLQIQAVTNYDLNTRVMGDVDVRLHGFVDSEAEPNEEDNLDDPGSLMTLSHQFVTSSSVNSVSSGRTFKKPDKEGSDPESGLVATVDQKLVHKRGAYEVASDYGFLGTARFFVMIVLCTGMIGTFVMDTDMDKNVRSLNNVFREVGLVGKSLEVTLDGEDLVLIDVGDMPGDSIPRPVLQGPSEIYDPEEGEFSGEPQPASVPMDVDNLITDEISAARDRFLAMEQSTRGGEWRPMVFNEQTIFQQIAPQTRCESSGVILDPNKVAESYQTEYTELSKLGVGEQISEKQAHEISDKAGTKILSSRWVVVLKTTGRVRARVVCRDYKSAGLTAFREDISSPTASLESLRLMLGSAYYSRGLLVTLDISTAFLYAELDGPAQVVLLPASVVDKVVDMVVKRLAEYYKIRETGFLVKSVEVSPDLSKFVVKDEASSAVLGKTESVIPSPDGWMGEEDTLQ</sequence>
<proteinExistence type="predicted"/>
<name>A0AA36ITA4_9DINO</name>
<gene>
    <name evidence="3" type="ORF">EVOR1521_LOCUS18418</name>
</gene>
<feature type="non-terminal residue" evidence="3">
    <location>
        <position position="683"/>
    </location>
</feature>
<evidence type="ECO:0000256" key="1">
    <source>
        <dbReference type="SAM" id="MobiDB-lite"/>
    </source>
</evidence>
<dbReference type="InterPro" id="IPR013103">
    <property type="entry name" value="RVT_2"/>
</dbReference>
<reference evidence="3" key="1">
    <citation type="submission" date="2023-08" db="EMBL/GenBank/DDBJ databases">
        <authorList>
            <person name="Chen Y."/>
            <person name="Shah S."/>
            <person name="Dougan E. K."/>
            <person name="Thang M."/>
            <person name="Chan C."/>
        </authorList>
    </citation>
    <scope>NUCLEOTIDE SEQUENCE</scope>
</reference>
<dbReference type="AlphaFoldDB" id="A0AA36ITA4"/>
<dbReference type="Proteomes" id="UP001178507">
    <property type="component" value="Unassembled WGS sequence"/>
</dbReference>
<evidence type="ECO:0000313" key="3">
    <source>
        <dbReference type="EMBL" id="CAJ1393588.1"/>
    </source>
</evidence>
<dbReference type="Pfam" id="PF07727">
    <property type="entry name" value="RVT_2"/>
    <property type="match status" value="1"/>
</dbReference>
<evidence type="ECO:0000313" key="4">
    <source>
        <dbReference type="Proteomes" id="UP001178507"/>
    </source>
</evidence>
<protein>
    <recommendedName>
        <fullName evidence="2">Reverse transcriptase Ty1/copia-type domain-containing protein</fullName>
    </recommendedName>
</protein>
<dbReference type="EMBL" id="CAUJNA010002595">
    <property type="protein sequence ID" value="CAJ1393588.1"/>
    <property type="molecule type" value="Genomic_DNA"/>
</dbReference>
<feature type="compositionally biased region" description="Low complexity" evidence="1">
    <location>
        <begin position="55"/>
        <end position="65"/>
    </location>
</feature>
<comment type="caution">
    <text evidence="3">The sequence shown here is derived from an EMBL/GenBank/DDBJ whole genome shotgun (WGS) entry which is preliminary data.</text>
</comment>
<evidence type="ECO:0000259" key="2">
    <source>
        <dbReference type="Pfam" id="PF07727"/>
    </source>
</evidence>
<accession>A0AA36ITA4</accession>
<feature type="region of interest" description="Disordered" evidence="1">
    <location>
        <begin position="32"/>
        <end position="65"/>
    </location>
</feature>
<feature type="region of interest" description="Disordered" evidence="1">
    <location>
        <begin position="283"/>
        <end position="307"/>
    </location>
</feature>